<protein>
    <recommendedName>
        <fullName evidence="1">Uroporphyrinogen decarboxylase (URO-D) domain-containing protein</fullName>
    </recommendedName>
</protein>
<dbReference type="RefSeq" id="WP_007866485.1">
    <property type="nucleotide sequence ID" value="NZ_KQ235878.1"/>
</dbReference>
<sequence>MTKTERIKALLEGKKLDTQSMNLWKHFPPYDEDPKELVKKIIQFQDRFQWDFVKVTYQGLYSVQDWGSAIKWPERDNVWPETCSSVGVVTDFGIKHDEDWAKLNVLPMDQGSMAATIEAAKGVVDHYKGEVPVVITIFNPLTTAIKMAGDKMFVHMRRNPELFHKGLETICQTTIKLVEEMAKMGADGIFFASQLGTYDKMSVAEYEEFGRPYDLRVLEAAKDMWFNIMHMHGNAPMFDIMSQYPVAALNWHDQLVDISLADARKKSDKLLIGGVEELKVLGTASDEELKAHLKASMDQVPDGRLILAPGCCVPLYVPEDRLAKAQEILATI</sequence>
<dbReference type="GeneID" id="93164088"/>
<dbReference type="InterPro" id="IPR038071">
    <property type="entry name" value="UROD/MetE-like_sf"/>
</dbReference>
<comment type="caution">
    <text evidence="2">The sequence shown here is derived from an EMBL/GenBank/DDBJ whole genome shotgun (WGS) entry which is preliminary data.</text>
</comment>
<dbReference type="PANTHER" id="PTHR47099:SF1">
    <property type="entry name" value="METHYLCOBAMIDE:COM METHYLTRANSFERASE MTBA"/>
    <property type="match status" value="1"/>
</dbReference>
<dbReference type="EMBL" id="ADLK01000020">
    <property type="protein sequence ID" value="KMW19691.1"/>
    <property type="molecule type" value="Genomic_DNA"/>
</dbReference>
<dbReference type="Pfam" id="PF01208">
    <property type="entry name" value="URO-D"/>
    <property type="match status" value="1"/>
</dbReference>
<dbReference type="InterPro" id="IPR000257">
    <property type="entry name" value="Uroporphyrinogen_deCOase"/>
</dbReference>
<gene>
    <name evidence="2" type="ORF">HMPREF9470_02431</name>
</gene>
<dbReference type="PATRIC" id="fig|742734.4.peg.2613"/>
<reference evidence="2 3" key="1">
    <citation type="submission" date="2011-04" db="EMBL/GenBank/DDBJ databases">
        <title>The Genome Sequence of Clostridium citroniae WAL-19142.</title>
        <authorList>
            <consortium name="The Broad Institute Genome Sequencing Platform"/>
            <person name="Earl A."/>
            <person name="Ward D."/>
            <person name="Feldgarden M."/>
            <person name="Gevers D."/>
            <person name="Warren Y.A."/>
            <person name="Tyrrell K.L."/>
            <person name="Citron D.M."/>
            <person name="Goldstein E.J."/>
            <person name="Daigneault M."/>
            <person name="Allen-Vercoe E."/>
            <person name="Young S.K."/>
            <person name="Zeng Q."/>
            <person name="Gargeya S."/>
            <person name="Fitzgerald M."/>
            <person name="Haas B."/>
            <person name="Abouelleil A."/>
            <person name="Alvarado L."/>
            <person name="Arachchi H.M."/>
            <person name="Berlin A."/>
            <person name="Brown A."/>
            <person name="Chapman S.B."/>
            <person name="Chen Z."/>
            <person name="Dunbar C."/>
            <person name="Freedman E."/>
            <person name="Gearin G."/>
            <person name="Gellesch M."/>
            <person name="Goldberg J."/>
            <person name="Griggs A."/>
            <person name="Gujja S."/>
            <person name="Heilman E.R."/>
            <person name="Heiman D."/>
            <person name="Howarth C."/>
            <person name="Larson L."/>
            <person name="Lui A."/>
            <person name="MacDonald P.J."/>
            <person name="Mehta T."/>
            <person name="Montmayeur A."/>
            <person name="Murphy C."/>
            <person name="Neiman D."/>
            <person name="Pearson M."/>
            <person name="Priest M."/>
            <person name="Roberts A."/>
            <person name="Saif S."/>
            <person name="Shea T."/>
            <person name="Shenoy N."/>
            <person name="Sisk P."/>
            <person name="Stolte C."/>
            <person name="Sykes S."/>
            <person name="White J."/>
            <person name="Yandava C."/>
            <person name="Wortman J."/>
            <person name="Nusbaum C."/>
            <person name="Birren B."/>
        </authorList>
    </citation>
    <scope>NUCLEOTIDE SEQUENCE [LARGE SCALE GENOMIC DNA]</scope>
    <source>
        <strain evidence="2 3">WAL-19142</strain>
    </source>
</reference>
<accession>A0A0J9C5J6</accession>
<name>A0A0J9C5J6_9FIRM</name>
<dbReference type="InterPro" id="IPR052024">
    <property type="entry name" value="Methanogen_methyltrans"/>
</dbReference>
<dbReference type="Gene3D" id="3.20.20.210">
    <property type="match status" value="1"/>
</dbReference>
<dbReference type="SUPFAM" id="SSF51726">
    <property type="entry name" value="UROD/MetE-like"/>
    <property type="match status" value="1"/>
</dbReference>
<evidence type="ECO:0000313" key="3">
    <source>
        <dbReference type="Proteomes" id="UP000037392"/>
    </source>
</evidence>
<dbReference type="OrthoDB" id="7375127at2"/>
<dbReference type="GO" id="GO:0006779">
    <property type="term" value="P:porphyrin-containing compound biosynthetic process"/>
    <property type="evidence" value="ECO:0007669"/>
    <property type="project" value="InterPro"/>
</dbReference>
<dbReference type="GO" id="GO:0004853">
    <property type="term" value="F:uroporphyrinogen decarboxylase activity"/>
    <property type="evidence" value="ECO:0007669"/>
    <property type="project" value="InterPro"/>
</dbReference>
<evidence type="ECO:0000259" key="1">
    <source>
        <dbReference type="Pfam" id="PF01208"/>
    </source>
</evidence>
<evidence type="ECO:0000313" key="2">
    <source>
        <dbReference type="EMBL" id="KMW19691.1"/>
    </source>
</evidence>
<dbReference type="AlphaFoldDB" id="A0A0J9C5J6"/>
<proteinExistence type="predicted"/>
<feature type="domain" description="Uroporphyrinogen decarboxylase (URO-D)" evidence="1">
    <location>
        <begin position="26"/>
        <end position="324"/>
    </location>
</feature>
<organism evidence="2 3">
    <name type="scientific">[Clostridium] citroniae WAL-19142</name>
    <dbReference type="NCBI Taxonomy" id="742734"/>
    <lineage>
        <taxon>Bacteria</taxon>
        <taxon>Bacillati</taxon>
        <taxon>Bacillota</taxon>
        <taxon>Clostridia</taxon>
        <taxon>Lachnospirales</taxon>
        <taxon>Lachnospiraceae</taxon>
        <taxon>Enterocloster</taxon>
    </lineage>
</organism>
<dbReference type="PANTHER" id="PTHR47099">
    <property type="entry name" value="METHYLCOBAMIDE:COM METHYLTRANSFERASE MTBA"/>
    <property type="match status" value="1"/>
</dbReference>
<dbReference type="Proteomes" id="UP000037392">
    <property type="component" value="Unassembled WGS sequence"/>
</dbReference>